<dbReference type="Gene3D" id="1.10.1220.10">
    <property type="entry name" value="Met repressor-like"/>
    <property type="match status" value="1"/>
</dbReference>
<name>A0ABY9MRP9_9GAMM</name>
<evidence type="ECO:0000313" key="3">
    <source>
        <dbReference type="Proteomes" id="UP001236657"/>
    </source>
</evidence>
<organism evidence="2 3">
    <name type="scientific">Thiothrix lacustris</name>
    <dbReference type="NCBI Taxonomy" id="525917"/>
    <lineage>
        <taxon>Bacteria</taxon>
        <taxon>Pseudomonadati</taxon>
        <taxon>Pseudomonadota</taxon>
        <taxon>Gammaproteobacteria</taxon>
        <taxon>Thiotrichales</taxon>
        <taxon>Thiotrichaceae</taxon>
        <taxon>Thiothrix</taxon>
    </lineage>
</organism>
<dbReference type="InterPro" id="IPR005569">
    <property type="entry name" value="Arc_DNA-bd_dom"/>
</dbReference>
<dbReference type="Pfam" id="PF03869">
    <property type="entry name" value="Arc"/>
    <property type="match status" value="1"/>
</dbReference>
<dbReference type="EMBL" id="CP133218">
    <property type="protein sequence ID" value="WML91247.1"/>
    <property type="molecule type" value="Genomic_DNA"/>
</dbReference>
<dbReference type="Proteomes" id="UP001236657">
    <property type="component" value="Chromosome"/>
</dbReference>
<dbReference type="InterPro" id="IPR010985">
    <property type="entry name" value="Ribbon_hlx_hlx"/>
</dbReference>
<feature type="domain" description="Arc-like DNA binding" evidence="1">
    <location>
        <begin position="10"/>
        <end position="47"/>
    </location>
</feature>
<keyword evidence="3" id="KW-1185">Reference proteome</keyword>
<gene>
    <name evidence="2" type="ORF">RCF98_02570</name>
</gene>
<sequence>MNEPDKKTQARIPAPVHQWLTDRAKTNDRSMNAELVRILKEVMTKETTETQHA</sequence>
<proteinExistence type="predicted"/>
<protein>
    <submittedName>
        <fullName evidence="2">Arc family DNA-binding protein</fullName>
    </submittedName>
</protein>
<dbReference type="SUPFAM" id="SSF47598">
    <property type="entry name" value="Ribbon-helix-helix"/>
    <property type="match status" value="1"/>
</dbReference>
<dbReference type="GO" id="GO:0003677">
    <property type="term" value="F:DNA binding"/>
    <property type="evidence" value="ECO:0007669"/>
    <property type="project" value="UniProtKB-KW"/>
</dbReference>
<keyword evidence="2" id="KW-0238">DNA-binding</keyword>
<reference evidence="2 3" key="1">
    <citation type="submission" date="2023-08" db="EMBL/GenBank/DDBJ databases">
        <title>New molecular markers tilS and rpoB for phylogenetic and monitoring studies of the genus Thiothrix biodiversity.</title>
        <authorList>
            <person name="Ravin N.V."/>
            <person name="Smolyakov D."/>
            <person name="Markov N.D."/>
            <person name="Beletsky A.V."/>
            <person name="Mardanov A.V."/>
            <person name="Rudenko T.S."/>
            <person name="Grabovich M.Y."/>
        </authorList>
    </citation>
    <scope>NUCLEOTIDE SEQUENCE [LARGE SCALE GENOMIC DNA]</scope>
    <source>
        <strain evidence="2 3">MK1</strain>
    </source>
</reference>
<accession>A0ABY9MRP9</accession>
<evidence type="ECO:0000259" key="1">
    <source>
        <dbReference type="Pfam" id="PF03869"/>
    </source>
</evidence>
<dbReference type="RefSeq" id="WP_308895979.1">
    <property type="nucleotide sequence ID" value="NZ_CP133218.1"/>
</dbReference>
<dbReference type="InterPro" id="IPR013321">
    <property type="entry name" value="Arc_rbn_hlx_hlx"/>
</dbReference>
<evidence type="ECO:0000313" key="2">
    <source>
        <dbReference type="EMBL" id="WML91247.1"/>
    </source>
</evidence>